<gene>
    <name evidence="7" type="ORF">TREES_T100001732</name>
</gene>
<dbReference type="Proteomes" id="UP000011518">
    <property type="component" value="Unassembled WGS sequence"/>
</dbReference>
<keyword evidence="3 5" id="KW-1133">Transmembrane helix</keyword>
<keyword evidence="8" id="KW-1185">Reference proteome</keyword>
<dbReference type="STRING" id="246437.L9KJM6"/>
<dbReference type="InterPro" id="IPR013057">
    <property type="entry name" value="AA_transpt_TM"/>
</dbReference>
<evidence type="ECO:0000313" key="8">
    <source>
        <dbReference type="Proteomes" id="UP000011518"/>
    </source>
</evidence>
<feature type="transmembrane region" description="Helical" evidence="5">
    <location>
        <begin position="283"/>
        <end position="305"/>
    </location>
</feature>
<feature type="transmembrane region" description="Helical" evidence="5">
    <location>
        <begin position="160"/>
        <end position="179"/>
    </location>
</feature>
<comment type="subcellular location">
    <subcellularLocation>
        <location evidence="1">Membrane</location>
        <topology evidence="1">Multi-pass membrane protein</topology>
    </subcellularLocation>
</comment>
<evidence type="ECO:0000256" key="1">
    <source>
        <dbReference type="ARBA" id="ARBA00004141"/>
    </source>
</evidence>
<sequence>MLFRWLQVTLTPAGLSPQAPCVFQCHEAAVSIHCSMRNRSLPHWTLVSVLSLLACCLIYSLTGVYGFLTFGTGVSADVLMSYPGNDTVIVVARVLFAVSIVTVYPIVLFLGRSVMQDFWRRSCWGALAEPWGLRVRMLLTVLWVTVTLTMALLLPDLGEIVGIVGGVSSFFIFIFPAPVSLHSEVLWLELCLDLGCPQPLEPQVVQPHRALSYGGPMAVEAMQCITTSQALAAPLGQARLSRQTSNSTLPRPACAPAQQPWWGPLQACCCESGSSCPRCCLEAWGVVSVLVGAFIFGQSMVAAVLELL</sequence>
<feature type="domain" description="Amino acid transporter transmembrane" evidence="6">
    <location>
        <begin position="23"/>
        <end position="177"/>
    </location>
</feature>
<feature type="transmembrane region" description="Helical" evidence="5">
    <location>
        <begin position="131"/>
        <end position="154"/>
    </location>
</feature>
<dbReference type="GO" id="GO:0015179">
    <property type="term" value="F:L-amino acid transmembrane transporter activity"/>
    <property type="evidence" value="ECO:0007669"/>
    <property type="project" value="TreeGrafter"/>
</dbReference>
<dbReference type="InParanoid" id="L9KJM6"/>
<protein>
    <submittedName>
        <fullName evidence="7">Putative sodium-coupled neutral amino acid transporter 8</fullName>
    </submittedName>
</protein>
<evidence type="ECO:0000256" key="5">
    <source>
        <dbReference type="SAM" id="Phobius"/>
    </source>
</evidence>
<feature type="transmembrane region" description="Helical" evidence="5">
    <location>
        <begin position="88"/>
        <end position="110"/>
    </location>
</feature>
<dbReference type="eggNOG" id="KOG1305">
    <property type="taxonomic scope" value="Eukaryota"/>
</dbReference>
<keyword evidence="2 5" id="KW-0812">Transmembrane</keyword>
<evidence type="ECO:0000259" key="6">
    <source>
        <dbReference type="Pfam" id="PF01490"/>
    </source>
</evidence>
<dbReference type="PANTHER" id="PTHR22950:SF226">
    <property type="entry name" value="SODIUM-COUPLED NEUTRAL AMINO ACID TRANSPORTER 8-RELATED"/>
    <property type="match status" value="1"/>
</dbReference>
<name>L9KJM6_TUPCH</name>
<evidence type="ECO:0000256" key="4">
    <source>
        <dbReference type="ARBA" id="ARBA00023136"/>
    </source>
</evidence>
<proteinExistence type="predicted"/>
<reference evidence="8" key="2">
    <citation type="journal article" date="2013" name="Nat. Commun.">
        <title>Genome of the Chinese tree shrew.</title>
        <authorList>
            <person name="Fan Y."/>
            <person name="Huang Z.Y."/>
            <person name="Cao C.C."/>
            <person name="Chen C.S."/>
            <person name="Chen Y.X."/>
            <person name="Fan D.D."/>
            <person name="He J."/>
            <person name="Hou H.L."/>
            <person name="Hu L."/>
            <person name="Hu X.T."/>
            <person name="Jiang X.T."/>
            <person name="Lai R."/>
            <person name="Lang Y.S."/>
            <person name="Liang B."/>
            <person name="Liao S.G."/>
            <person name="Mu D."/>
            <person name="Ma Y.Y."/>
            <person name="Niu Y.Y."/>
            <person name="Sun X.Q."/>
            <person name="Xia J.Q."/>
            <person name="Xiao J."/>
            <person name="Xiong Z.Q."/>
            <person name="Xu L."/>
            <person name="Yang L."/>
            <person name="Zhang Y."/>
            <person name="Zhao W."/>
            <person name="Zhao X.D."/>
            <person name="Zheng Y.T."/>
            <person name="Zhou J.M."/>
            <person name="Zhu Y.B."/>
            <person name="Zhang G.J."/>
            <person name="Wang J."/>
            <person name="Yao Y.G."/>
        </authorList>
    </citation>
    <scope>NUCLEOTIDE SEQUENCE [LARGE SCALE GENOMIC DNA]</scope>
</reference>
<evidence type="ECO:0000313" key="7">
    <source>
        <dbReference type="EMBL" id="ELW62946.1"/>
    </source>
</evidence>
<organism evidence="7 8">
    <name type="scientific">Tupaia chinensis</name>
    <name type="common">Chinese tree shrew</name>
    <name type="synonym">Tupaia belangeri chinensis</name>
    <dbReference type="NCBI Taxonomy" id="246437"/>
    <lineage>
        <taxon>Eukaryota</taxon>
        <taxon>Metazoa</taxon>
        <taxon>Chordata</taxon>
        <taxon>Craniata</taxon>
        <taxon>Vertebrata</taxon>
        <taxon>Euteleostomi</taxon>
        <taxon>Mammalia</taxon>
        <taxon>Eutheria</taxon>
        <taxon>Euarchontoglires</taxon>
        <taxon>Scandentia</taxon>
        <taxon>Tupaiidae</taxon>
        <taxon>Tupaia</taxon>
    </lineage>
</organism>
<feature type="transmembrane region" description="Helical" evidence="5">
    <location>
        <begin position="46"/>
        <end position="68"/>
    </location>
</feature>
<dbReference type="PANTHER" id="PTHR22950">
    <property type="entry name" value="AMINO ACID TRANSPORTER"/>
    <property type="match status" value="1"/>
</dbReference>
<evidence type="ECO:0000256" key="2">
    <source>
        <dbReference type="ARBA" id="ARBA00022692"/>
    </source>
</evidence>
<dbReference type="AlphaFoldDB" id="L9KJM6"/>
<reference evidence="8" key="1">
    <citation type="submission" date="2012-07" db="EMBL/GenBank/DDBJ databases">
        <title>Genome of the Chinese tree shrew, a rising model animal genetically related to primates.</title>
        <authorList>
            <person name="Zhang G."/>
            <person name="Fan Y."/>
            <person name="Yao Y."/>
            <person name="Huang Z."/>
        </authorList>
    </citation>
    <scope>NUCLEOTIDE SEQUENCE [LARGE SCALE GENOMIC DNA]</scope>
</reference>
<dbReference type="EMBL" id="KB320797">
    <property type="protein sequence ID" value="ELW62946.1"/>
    <property type="molecule type" value="Genomic_DNA"/>
</dbReference>
<keyword evidence="4 5" id="KW-0472">Membrane</keyword>
<evidence type="ECO:0000256" key="3">
    <source>
        <dbReference type="ARBA" id="ARBA00022989"/>
    </source>
</evidence>
<dbReference type="Pfam" id="PF01490">
    <property type="entry name" value="Aa_trans"/>
    <property type="match status" value="1"/>
</dbReference>
<dbReference type="GO" id="GO:0016020">
    <property type="term" value="C:membrane"/>
    <property type="evidence" value="ECO:0007669"/>
    <property type="project" value="UniProtKB-SubCell"/>
</dbReference>
<accession>L9KJM6</accession>